<keyword evidence="10" id="KW-0966">Cell projection</keyword>
<evidence type="ECO:0000259" key="9">
    <source>
        <dbReference type="Pfam" id="PF22692"/>
    </source>
</evidence>
<dbReference type="SUPFAM" id="SSF117143">
    <property type="entry name" value="Flagellar hook protein flgE"/>
    <property type="match status" value="1"/>
</dbReference>
<evidence type="ECO:0000259" key="8">
    <source>
        <dbReference type="Pfam" id="PF07559"/>
    </source>
</evidence>
<dbReference type="PANTHER" id="PTHR30435">
    <property type="entry name" value="FLAGELLAR PROTEIN"/>
    <property type="match status" value="1"/>
</dbReference>
<dbReference type="HOGENOM" id="CLU_013687_2_0_6"/>
<feature type="domain" description="Flagellar hook protein FlgE/F/G-like D1" evidence="9">
    <location>
        <begin position="83"/>
        <end position="149"/>
    </location>
</feature>
<evidence type="ECO:0000256" key="4">
    <source>
        <dbReference type="ARBA" id="ARBA00023143"/>
    </source>
</evidence>
<dbReference type="Pfam" id="PF00460">
    <property type="entry name" value="Flg_bb_rod"/>
    <property type="match status" value="1"/>
</dbReference>
<dbReference type="PANTHER" id="PTHR30435:SF1">
    <property type="entry name" value="FLAGELLAR HOOK PROTEIN FLGE"/>
    <property type="match status" value="1"/>
</dbReference>
<feature type="domain" description="Flagellar hook protein FlgE D2" evidence="8">
    <location>
        <begin position="168"/>
        <end position="312"/>
    </location>
</feature>
<dbReference type="InterPro" id="IPR019776">
    <property type="entry name" value="Flagellar_basal_body_rod_CS"/>
</dbReference>
<dbReference type="InterPro" id="IPR010930">
    <property type="entry name" value="Flg_bb/hook_C_dom"/>
</dbReference>
<proteinExistence type="inferred from homology"/>
<comment type="subcellular location">
    <subcellularLocation>
        <location evidence="1 5">Bacterial flagellum basal body</location>
    </subcellularLocation>
</comment>
<dbReference type="EMBL" id="CM001475">
    <property type="protein sequence ID" value="EIC29550.1"/>
    <property type="molecule type" value="Genomic_DNA"/>
</dbReference>
<evidence type="ECO:0000259" key="6">
    <source>
        <dbReference type="Pfam" id="PF00460"/>
    </source>
</evidence>
<dbReference type="GO" id="GO:0005829">
    <property type="term" value="C:cytosol"/>
    <property type="evidence" value="ECO:0007669"/>
    <property type="project" value="TreeGrafter"/>
</dbReference>
<dbReference type="InterPro" id="IPR020013">
    <property type="entry name" value="Flagellar_FlgE/F/G"/>
</dbReference>
<dbReference type="GO" id="GO:0009424">
    <property type="term" value="C:bacterial-type flagellum hook"/>
    <property type="evidence" value="ECO:0007669"/>
    <property type="project" value="TreeGrafter"/>
</dbReference>
<dbReference type="NCBIfam" id="TIGR03506">
    <property type="entry name" value="FlgEFG_subfam"/>
    <property type="match status" value="1"/>
</dbReference>
<organism evidence="10 11">
    <name type="scientific">Methylomicrobium album BG8</name>
    <dbReference type="NCBI Taxonomy" id="686340"/>
    <lineage>
        <taxon>Bacteria</taxon>
        <taxon>Pseudomonadati</taxon>
        <taxon>Pseudomonadota</taxon>
        <taxon>Gammaproteobacteria</taxon>
        <taxon>Methylococcales</taxon>
        <taxon>Methylococcaceae</taxon>
        <taxon>Methylomicrobium</taxon>
    </lineage>
</organism>
<dbReference type="Proteomes" id="UP000005090">
    <property type="component" value="Chromosome"/>
</dbReference>
<evidence type="ECO:0000259" key="7">
    <source>
        <dbReference type="Pfam" id="PF06429"/>
    </source>
</evidence>
<dbReference type="Pfam" id="PF07559">
    <property type="entry name" value="FlgE_D2"/>
    <property type="match status" value="1"/>
</dbReference>
<evidence type="ECO:0000313" key="11">
    <source>
        <dbReference type="Proteomes" id="UP000005090"/>
    </source>
</evidence>
<evidence type="ECO:0000256" key="5">
    <source>
        <dbReference type="RuleBase" id="RU362116"/>
    </source>
</evidence>
<dbReference type="STRING" id="686340.Metal_1783"/>
<accession>H8GNF7</accession>
<evidence type="ECO:0000313" key="10">
    <source>
        <dbReference type="EMBL" id="EIC29550.1"/>
    </source>
</evidence>
<name>H8GNF7_METAL</name>
<keyword evidence="10" id="KW-0282">Flagellum</keyword>
<comment type="function">
    <text evidence="5">A flexible structure which links the flagellar filament to the drive apparatus in the basal body.</text>
</comment>
<dbReference type="RefSeq" id="WP_005371496.1">
    <property type="nucleotide sequence ID" value="NZ_CM001475.1"/>
</dbReference>
<dbReference type="InterPro" id="IPR011491">
    <property type="entry name" value="FlgE_D2"/>
</dbReference>
<protein>
    <recommendedName>
        <fullName evidence="3 5">Flagellar hook protein FlgE</fullName>
    </recommendedName>
</protein>
<dbReference type="Pfam" id="PF22692">
    <property type="entry name" value="LlgE_F_G_D1"/>
    <property type="match status" value="1"/>
</dbReference>
<dbReference type="eggNOG" id="COG1749">
    <property type="taxonomic scope" value="Bacteria"/>
</dbReference>
<dbReference type="Gene3D" id="2.60.98.20">
    <property type="entry name" value="Flagellar hook protein FlgE"/>
    <property type="match status" value="1"/>
</dbReference>
<dbReference type="GO" id="GO:0009425">
    <property type="term" value="C:bacterial-type flagellum basal body"/>
    <property type="evidence" value="ECO:0007669"/>
    <property type="project" value="UniProtKB-SubCell"/>
</dbReference>
<feature type="domain" description="Flagellar basal body rod protein N-terminal" evidence="6">
    <location>
        <begin position="5"/>
        <end position="33"/>
    </location>
</feature>
<reference evidence="10 11" key="1">
    <citation type="journal article" date="2013" name="Genome Announc.">
        <title>Genome Sequence of the Obligate Gammaproteobacterial Methanotroph Methylomicrobium album Strain BG8.</title>
        <authorList>
            <person name="Kits K.D."/>
            <person name="Kalyuzhnaya M.G."/>
            <person name="Klotz M.G."/>
            <person name="Jetten M.S."/>
            <person name="Op den Camp H.J."/>
            <person name="Vuilleumier S."/>
            <person name="Bringel F."/>
            <person name="Dispirito A.A."/>
            <person name="Murrell J.C."/>
            <person name="Bruce D."/>
            <person name="Cheng J.F."/>
            <person name="Copeland A."/>
            <person name="Goodwin L."/>
            <person name="Hauser L."/>
            <person name="Lajus A."/>
            <person name="Land M.L."/>
            <person name="Lapidus A."/>
            <person name="Lucas S."/>
            <person name="Medigue C."/>
            <person name="Pitluck S."/>
            <person name="Woyke T."/>
            <person name="Zeytun A."/>
            <person name="Stein L.Y."/>
        </authorList>
    </citation>
    <scope>NUCLEOTIDE SEQUENCE [LARGE SCALE GENOMIC DNA]</scope>
    <source>
        <strain evidence="10 11">BG8</strain>
    </source>
</reference>
<dbReference type="PROSITE" id="PS00588">
    <property type="entry name" value="FLAGELLA_BB_ROD"/>
    <property type="match status" value="1"/>
</dbReference>
<dbReference type="InterPro" id="IPR001444">
    <property type="entry name" value="Flag_bb_rod_N"/>
</dbReference>
<dbReference type="GO" id="GO:0071978">
    <property type="term" value="P:bacterial-type flagellum-dependent swarming motility"/>
    <property type="evidence" value="ECO:0007669"/>
    <property type="project" value="TreeGrafter"/>
</dbReference>
<evidence type="ECO:0000256" key="1">
    <source>
        <dbReference type="ARBA" id="ARBA00004117"/>
    </source>
</evidence>
<dbReference type="AlphaFoldDB" id="H8GNF7"/>
<keyword evidence="11" id="KW-1185">Reference proteome</keyword>
<dbReference type="InterPro" id="IPR037925">
    <property type="entry name" value="FlgE/F/G-like"/>
</dbReference>
<dbReference type="InterPro" id="IPR037058">
    <property type="entry name" value="Falgellar_hook_FlgE_sf"/>
</dbReference>
<keyword evidence="10" id="KW-0969">Cilium</keyword>
<evidence type="ECO:0000256" key="3">
    <source>
        <dbReference type="ARBA" id="ARBA00019015"/>
    </source>
</evidence>
<dbReference type="InterPro" id="IPR053967">
    <property type="entry name" value="LlgE_F_G-like_D1"/>
</dbReference>
<dbReference type="NCBIfam" id="NF004238">
    <property type="entry name" value="PRK05682.1-1"/>
    <property type="match status" value="1"/>
</dbReference>
<dbReference type="Pfam" id="PF06429">
    <property type="entry name" value="Flg_bbr_C"/>
    <property type="match status" value="1"/>
</dbReference>
<sequence>MAFFTAVSGMNAASKNLDVTSNNIANANTVGFKESRAEFSDVYAASVSGVSSIQAGTGVRVANVAQQFTQGNINATGNNLDLAISGDGFFSLGSSATSDQPTAFTRDGEFKLDKEGYVVNNQGLYLMTFKPNGTTVAAGFSTGVLQPLQVKANQGSPTATSTIGVSSNLQSTQVTPTATTVDPAVPNSYNHSTSLTIYDSQGNSHIATTYYVSQSPTTPNTWNTYLFVDGKPINTDGTAAPLPLDGSQSFKTMTFDTAGNLTTVMPLAYGPIDSTTLDPNLNVDPLSLTFDFTGTTQYSSVFSVNNLAQNGFPSGNLVGIDIDDSGVVYAKYSNGKAETLGQVALSRFPNPQGLAKLGDTTWAQSADSGERIVGAPGTGSFGKIQSGAVEASNVDLTSELVRLIIGQQAYQANAQAISVEKTVTESILNIR</sequence>
<feature type="domain" description="Flagellar basal-body/hook protein C-terminal" evidence="7">
    <location>
        <begin position="385"/>
        <end position="430"/>
    </location>
</feature>
<comment type="similarity">
    <text evidence="2 5">Belongs to the flagella basal body rod proteins family.</text>
</comment>
<gene>
    <name evidence="10" type="ORF">Metal_1783</name>
</gene>
<keyword evidence="4 5" id="KW-0975">Bacterial flagellum</keyword>
<evidence type="ECO:0000256" key="2">
    <source>
        <dbReference type="ARBA" id="ARBA00009677"/>
    </source>
</evidence>